<dbReference type="Proteomes" id="UP000541470">
    <property type="component" value="Unassembled WGS sequence"/>
</dbReference>
<dbReference type="InterPro" id="IPR024409">
    <property type="entry name" value="DUF3833"/>
</dbReference>
<dbReference type="AlphaFoldDB" id="A0A7Y0FXD8"/>
<feature type="chain" id="PRO_5031291228" evidence="1">
    <location>
        <begin position="19"/>
        <end position="173"/>
    </location>
</feature>
<name>A0A7Y0FXD8_9HYPH</name>
<feature type="signal peptide" evidence="1">
    <location>
        <begin position="1"/>
        <end position="18"/>
    </location>
</feature>
<comment type="caution">
    <text evidence="2">The sequence shown here is derived from an EMBL/GenBank/DDBJ whole genome shotgun (WGS) entry which is preliminary data.</text>
</comment>
<keyword evidence="1" id="KW-0732">Signal</keyword>
<dbReference type="Pfam" id="PF12915">
    <property type="entry name" value="DUF3833"/>
    <property type="match status" value="1"/>
</dbReference>
<accession>A0A7Y0FXD8</accession>
<proteinExistence type="predicted"/>
<reference evidence="2 3" key="1">
    <citation type="submission" date="2020-04" db="EMBL/GenBank/DDBJ databases">
        <title>Rhizobium sp. S-51 isolated from soil.</title>
        <authorList>
            <person name="Dahal R.H."/>
        </authorList>
    </citation>
    <scope>NUCLEOTIDE SEQUENCE [LARGE SCALE GENOMIC DNA]</scope>
    <source>
        <strain evidence="2 3">S-51</strain>
    </source>
</reference>
<organism evidence="2 3">
    <name type="scientific">Rhizobium terricola</name>
    <dbReference type="NCBI Taxonomy" id="2728849"/>
    <lineage>
        <taxon>Bacteria</taxon>
        <taxon>Pseudomonadati</taxon>
        <taxon>Pseudomonadota</taxon>
        <taxon>Alphaproteobacteria</taxon>
        <taxon>Hyphomicrobiales</taxon>
        <taxon>Rhizobiaceae</taxon>
        <taxon>Rhizobium/Agrobacterium group</taxon>
        <taxon>Rhizobium</taxon>
    </lineage>
</organism>
<evidence type="ECO:0000256" key="1">
    <source>
        <dbReference type="SAM" id="SignalP"/>
    </source>
</evidence>
<sequence length="173" mass="19215">MFLALLLPFFMPASAVSAAEAFTLEGFFAGKSKATGSFSAINGVKRQFTVDLTGKWDGRTLTLREDFVFSDGTRDRKTWRFVKTGPLSYSGTREDVIGETRVTIRGNVARFNYLVYLDSARQANKVRFYDKMVLRADGTVLNTALVTKFGLPVAKTVVEFERPGRPAGHASKR</sequence>
<protein>
    <submittedName>
        <fullName evidence="2">DUF3833 domain-containing protein</fullName>
    </submittedName>
</protein>
<evidence type="ECO:0000313" key="3">
    <source>
        <dbReference type="Proteomes" id="UP000541470"/>
    </source>
</evidence>
<gene>
    <name evidence="2" type="ORF">HHL25_20160</name>
</gene>
<dbReference type="EMBL" id="JABBGK010000006">
    <property type="protein sequence ID" value="NML76452.1"/>
    <property type="molecule type" value="Genomic_DNA"/>
</dbReference>
<evidence type="ECO:0000313" key="2">
    <source>
        <dbReference type="EMBL" id="NML76452.1"/>
    </source>
</evidence>
<keyword evidence="3" id="KW-1185">Reference proteome</keyword>